<dbReference type="Proteomes" id="UP001318321">
    <property type="component" value="Unassembled WGS sequence"/>
</dbReference>
<dbReference type="Pfam" id="PF08905">
    <property type="entry name" value="DUF1850"/>
    <property type="match status" value="1"/>
</dbReference>
<accession>A0ABX0PSQ1</accession>
<sequence length="188" mass="20770">MAGWARTPALSSCCWPHKVWLHCWLAGSLAGWLSLGALADDAEGAQLAVLDASGETLVEVPLEPGMRWCLGWNHSVKQFPVLDCYRYHQGRMVLERSHQPDFAAGLGHTLGRGEQVSDGRGGYWIENIDEPVPGNRYTLRVGSPAVDHRLLWQTEGDEHRVSLSELAAGERVILQLKEPEEPGKPDDV</sequence>
<dbReference type="EMBL" id="JAAQTO010000023">
    <property type="protein sequence ID" value="NIC05596.1"/>
    <property type="molecule type" value="Genomic_DNA"/>
</dbReference>
<comment type="caution">
    <text evidence="1">The sequence shown here is derived from an EMBL/GenBank/DDBJ whole genome shotgun (WGS) entry which is preliminary data.</text>
</comment>
<reference evidence="1 2" key="1">
    <citation type="submission" date="2020-03" db="EMBL/GenBank/DDBJ databases">
        <title>Identification of Halomonas strains.</title>
        <authorList>
            <person name="Xiao Z."/>
            <person name="Dong F."/>
            <person name="Wang Z."/>
            <person name="Zhao J.-Y."/>
        </authorList>
    </citation>
    <scope>NUCLEOTIDE SEQUENCE [LARGE SCALE GENOMIC DNA]</scope>
    <source>
        <strain evidence="1 2">DX6</strain>
    </source>
</reference>
<gene>
    <name evidence="1" type="ORF">HBJ55_09175</name>
</gene>
<name>A0ABX0PSQ1_9GAMM</name>
<evidence type="ECO:0000313" key="2">
    <source>
        <dbReference type="Proteomes" id="UP001318321"/>
    </source>
</evidence>
<organism evidence="1 2">
    <name type="scientific">Billgrantia bachuensis</name>
    <dbReference type="NCBI Taxonomy" id="2717286"/>
    <lineage>
        <taxon>Bacteria</taxon>
        <taxon>Pseudomonadati</taxon>
        <taxon>Pseudomonadota</taxon>
        <taxon>Gammaproteobacteria</taxon>
        <taxon>Oceanospirillales</taxon>
        <taxon>Halomonadaceae</taxon>
        <taxon>Billgrantia</taxon>
    </lineage>
</organism>
<protein>
    <submittedName>
        <fullName evidence="1">DUF1850 domain-containing protein</fullName>
    </submittedName>
</protein>
<proteinExistence type="predicted"/>
<keyword evidence="2" id="KW-1185">Reference proteome</keyword>
<evidence type="ECO:0000313" key="1">
    <source>
        <dbReference type="EMBL" id="NIC05596.1"/>
    </source>
</evidence>
<dbReference type="InterPro" id="IPR015001">
    <property type="entry name" value="DUF1850"/>
</dbReference>